<keyword evidence="2" id="KW-1003">Cell membrane</keyword>
<feature type="domain" description="Mce/MlaD" evidence="7">
    <location>
        <begin position="27"/>
        <end position="76"/>
    </location>
</feature>
<dbReference type="Proteomes" id="UP000254640">
    <property type="component" value="Unassembled WGS sequence"/>
</dbReference>
<dbReference type="InterPro" id="IPR003399">
    <property type="entry name" value="Mce/MlaD"/>
</dbReference>
<evidence type="ECO:0000256" key="5">
    <source>
        <dbReference type="ARBA" id="ARBA00022989"/>
    </source>
</evidence>
<dbReference type="Pfam" id="PF02470">
    <property type="entry name" value="MlaD"/>
    <property type="match status" value="1"/>
</dbReference>
<keyword evidence="9" id="KW-1185">Reference proteome</keyword>
<keyword evidence="5" id="KW-1133">Transmembrane helix</keyword>
<accession>A0A379AEZ0</accession>
<evidence type="ECO:0000256" key="6">
    <source>
        <dbReference type="ARBA" id="ARBA00023136"/>
    </source>
</evidence>
<dbReference type="InterPro" id="IPR051800">
    <property type="entry name" value="PqiA-PqiB_transport"/>
</dbReference>
<evidence type="ECO:0000259" key="7">
    <source>
        <dbReference type="Pfam" id="PF02470"/>
    </source>
</evidence>
<protein>
    <recommendedName>
        <fullName evidence="7">Mce/MlaD domain-containing protein</fullName>
    </recommendedName>
</protein>
<dbReference type="GO" id="GO:0005886">
    <property type="term" value="C:plasma membrane"/>
    <property type="evidence" value="ECO:0007669"/>
    <property type="project" value="UniProtKB-SubCell"/>
</dbReference>
<dbReference type="PANTHER" id="PTHR30462:SF0">
    <property type="entry name" value="INTERMEMBRANE TRANSPORT PROTEIN YEBT"/>
    <property type="match status" value="1"/>
</dbReference>
<evidence type="ECO:0000256" key="4">
    <source>
        <dbReference type="ARBA" id="ARBA00022692"/>
    </source>
</evidence>
<evidence type="ECO:0000256" key="1">
    <source>
        <dbReference type="ARBA" id="ARBA00004533"/>
    </source>
</evidence>
<keyword evidence="6" id="KW-0472">Membrane</keyword>
<dbReference type="PANTHER" id="PTHR30462">
    <property type="entry name" value="INTERMEMBRANE TRANSPORT PROTEIN PQIB-RELATED"/>
    <property type="match status" value="1"/>
</dbReference>
<keyword evidence="4" id="KW-0812">Transmembrane</keyword>
<sequence>MTHHRVRKRPKAEQNYRLYPDLAHSQRGVQITLDLPNGNNLKAGQHPLMYQGLEVGTLTKLNLQDGGKVTGELTIDPLLSV</sequence>
<name>A0A379AEZ0_ENTAG</name>
<gene>
    <name evidence="8" type="ORF">NCTC9381_02338</name>
</gene>
<keyword evidence="3" id="KW-0997">Cell inner membrane</keyword>
<evidence type="ECO:0000256" key="2">
    <source>
        <dbReference type="ARBA" id="ARBA00022475"/>
    </source>
</evidence>
<proteinExistence type="predicted"/>
<reference evidence="8 9" key="1">
    <citation type="submission" date="2018-06" db="EMBL/GenBank/DDBJ databases">
        <authorList>
            <consortium name="Pathogen Informatics"/>
            <person name="Doyle S."/>
        </authorList>
    </citation>
    <scope>NUCLEOTIDE SEQUENCE [LARGE SCALE GENOMIC DNA]</scope>
    <source>
        <strain evidence="8 9">NCTC9381</strain>
    </source>
</reference>
<organism evidence="8 9">
    <name type="scientific">Enterobacter agglomerans</name>
    <name type="common">Erwinia herbicola</name>
    <name type="synonym">Pantoea agglomerans</name>
    <dbReference type="NCBI Taxonomy" id="549"/>
    <lineage>
        <taxon>Bacteria</taxon>
        <taxon>Pseudomonadati</taxon>
        <taxon>Pseudomonadota</taxon>
        <taxon>Gammaproteobacteria</taxon>
        <taxon>Enterobacterales</taxon>
        <taxon>Erwiniaceae</taxon>
        <taxon>Pantoea</taxon>
        <taxon>Pantoea agglomerans group</taxon>
    </lineage>
</organism>
<evidence type="ECO:0000313" key="8">
    <source>
        <dbReference type="EMBL" id="SUB16431.1"/>
    </source>
</evidence>
<evidence type="ECO:0000256" key="3">
    <source>
        <dbReference type="ARBA" id="ARBA00022519"/>
    </source>
</evidence>
<dbReference type="EMBL" id="UGSO01000001">
    <property type="protein sequence ID" value="SUB16431.1"/>
    <property type="molecule type" value="Genomic_DNA"/>
</dbReference>
<evidence type="ECO:0000313" key="9">
    <source>
        <dbReference type="Proteomes" id="UP000254640"/>
    </source>
</evidence>
<dbReference type="AlphaFoldDB" id="A0A379AEZ0"/>
<comment type="subcellular location">
    <subcellularLocation>
        <location evidence="1">Cell inner membrane</location>
    </subcellularLocation>
</comment>